<comment type="similarity">
    <text evidence="3">Belongs to the HMBS family.</text>
</comment>
<dbReference type="Proteomes" id="UP001500220">
    <property type="component" value="Unassembled WGS sequence"/>
</dbReference>
<dbReference type="EC" id="2.5.1.61" evidence="4 8"/>
<dbReference type="RefSeq" id="WP_346072995.1">
    <property type="nucleotide sequence ID" value="NZ_BAAAHC010000009.1"/>
</dbReference>
<evidence type="ECO:0000256" key="7">
    <source>
        <dbReference type="ARBA" id="ARBA00048169"/>
    </source>
</evidence>
<dbReference type="PRINTS" id="PR00151">
    <property type="entry name" value="PORPHBDMNASE"/>
</dbReference>
<comment type="function">
    <text evidence="2">Tetrapolymerization of the monopyrrole PBG into the hydroxymethylbilane pre-uroporphyrinogen in several discrete steps.</text>
</comment>
<evidence type="ECO:0000256" key="1">
    <source>
        <dbReference type="ARBA" id="ARBA00001916"/>
    </source>
</evidence>
<evidence type="ECO:0000313" key="11">
    <source>
        <dbReference type="EMBL" id="GAA0520539.1"/>
    </source>
</evidence>
<evidence type="ECO:0000256" key="3">
    <source>
        <dbReference type="ARBA" id="ARBA00005638"/>
    </source>
</evidence>
<proteinExistence type="inferred from homology"/>
<evidence type="ECO:0000256" key="8">
    <source>
        <dbReference type="NCBIfam" id="TIGR00212"/>
    </source>
</evidence>
<evidence type="ECO:0000259" key="10">
    <source>
        <dbReference type="Pfam" id="PF03900"/>
    </source>
</evidence>
<feature type="domain" description="Porphobilinogen deaminase C-terminal" evidence="10">
    <location>
        <begin position="259"/>
        <end position="328"/>
    </location>
</feature>
<gene>
    <name evidence="11" type="ORF">GCM10009545_23240</name>
</gene>
<dbReference type="Pfam" id="PF03900">
    <property type="entry name" value="Porphobil_deamC"/>
    <property type="match status" value="1"/>
</dbReference>
<comment type="caution">
    <text evidence="11">The sequence shown here is derived from an EMBL/GenBank/DDBJ whole genome shotgun (WGS) entry which is preliminary data.</text>
</comment>
<dbReference type="PROSITE" id="PS00533">
    <property type="entry name" value="PORPHOBILINOGEN_DEAM"/>
    <property type="match status" value="1"/>
</dbReference>
<keyword evidence="12" id="KW-1185">Reference proteome</keyword>
<dbReference type="InterPro" id="IPR022419">
    <property type="entry name" value="Porphobilin_deaminase_cofac_BS"/>
</dbReference>
<evidence type="ECO:0000313" key="12">
    <source>
        <dbReference type="Proteomes" id="UP001500220"/>
    </source>
</evidence>
<keyword evidence="6" id="KW-0627">Porphyrin biosynthesis</keyword>
<dbReference type="SUPFAM" id="SSF53850">
    <property type="entry name" value="Periplasmic binding protein-like II"/>
    <property type="match status" value="1"/>
</dbReference>
<dbReference type="InterPro" id="IPR022418">
    <property type="entry name" value="Porphobilinogen_deaminase_C"/>
</dbReference>
<evidence type="ECO:0000256" key="4">
    <source>
        <dbReference type="ARBA" id="ARBA00012655"/>
    </source>
</evidence>
<name>A0ABN1CJT1_9PSEU</name>
<dbReference type="InterPro" id="IPR000860">
    <property type="entry name" value="HemC"/>
</dbReference>
<dbReference type="PANTHER" id="PTHR11557:SF0">
    <property type="entry name" value="PORPHOBILINOGEN DEAMINASE"/>
    <property type="match status" value="1"/>
</dbReference>
<protein>
    <recommendedName>
        <fullName evidence="4 8">Hydroxymethylbilane synthase</fullName>
        <ecNumber evidence="4 8">2.5.1.61</ecNumber>
    </recommendedName>
</protein>
<evidence type="ECO:0000259" key="9">
    <source>
        <dbReference type="Pfam" id="PF01379"/>
    </source>
</evidence>
<reference evidence="11 12" key="1">
    <citation type="journal article" date="2019" name="Int. J. Syst. Evol. Microbiol.">
        <title>The Global Catalogue of Microorganisms (GCM) 10K type strain sequencing project: providing services to taxonomists for standard genome sequencing and annotation.</title>
        <authorList>
            <consortium name="The Broad Institute Genomics Platform"/>
            <consortium name="The Broad Institute Genome Sequencing Center for Infectious Disease"/>
            <person name="Wu L."/>
            <person name="Ma J."/>
        </authorList>
    </citation>
    <scope>NUCLEOTIDE SEQUENCE [LARGE SCALE GENOMIC DNA]</scope>
    <source>
        <strain evidence="11 12">JCM 10664</strain>
    </source>
</reference>
<dbReference type="SUPFAM" id="SSF54782">
    <property type="entry name" value="Porphobilinogen deaminase (hydroxymethylbilane synthase), C-terminal domain"/>
    <property type="match status" value="1"/>
</dbReference>
<dbReference type="PANTHER" id="PTHR11557">
    <property type="entry name" value="PORPHOBILINOGEN DEAMINASE"/>
    <property type="match status" value="1"/>
</dbReference>
<keyword evidence="5" id="KW-0808">Transferase</keyword>
<evidence type="ECO:0000256" key="5">
    <source>
        <dbReference type="ARBA" id="ARBA00022679"/>
    </source>
</evidence>
<dbReference type="Gene3D" id="3.40.190.10">
    <property type="entry name" value="Periplasmic binding protein-like II"/>
    <property type="match status" value="1"/>
</dbReference>
<dbReference type="EMBL" id="BAAAHC010000009">
    <property type="protein sequence ID" value="GAA0520539.1"/>
    <property type="molecule type" value="Genomic_DNA"/>
</dbReference>
<dbReference type="InterPro" id="IPR036803">
    <property type="entry name" value="Porphobilinogen_deaminase_C_sf"/>
</dbReference>
<dbReference type="Pfam" id="PF01379">
    <property type="entry name" value="Porphobil_deam"/>
    <property type="match status" value="1"/>
</dbReference>
<organism evidence="11 12">
    <name type="scientific">Saccharopolyspora thermophila</name>
    <dbReference type="NCBI Taxonomy" id="89367"/>
    <lineage>
        <taxon>Bacteria</taxon>
        <taxon>Bacillati</taxon>
        <taxon>Actinomycetota</taxon>
        <taxon>Actinomycetes</taxon>
        <taxon>Pseudonocardiales</taxon>
        <taxon>Pseudonocardiaceae</taxon>
        <taxon>Saccharopolyspora</taxon>
    </lineage>
</organism>
<evidence type="ECO:0000256" key="6">
    <source>
        <dbReference type="ARBA" id="ARBA00023244"/>
    </source>
</evidence>
<dbReference type="Gene3D" id="3.30.160.40">
    <property type="entry name" value="Porphobilinogen deaminase, C-terminal domain"/>
    <property type="match status" value="1"/>
</dbReference>
<dbReference type="NCBIfam" id="TIGR00212">
    <property type="entry name" value="hemC"/>
    <property type="match status" value="1"/>
</dbReference>
<feature type="domain" description="Porphobilinogen deaminase N-terminal" evidence="9">
    <location>
        <begin position="132"/>
        <end position="244"/>
    </location>
</feature>
<dbReference type="InterPro" id="IPR022417">
    <property type="entry name" value="Porphobilin_deaminase_N"/>
</dbReference>
<sequence length="341" mass="36591">MIDAKGPELITWITAAGVASICAPRGSATVAGRMQHAGGGDGALMVRYLGKAPEFARYHPQRGQGTHMAMRAIFLCCNESSLDCGACRPGSVLVASLPDTQHRAARPWRCVAPDAPPGRIQVHLPSPMQLGVVISRDGRPLADLPAGAKIGTSAVRRHAQLGLYRPDLIIERVRGSVNRRINKLDDGEYDAILLARAGLERVGLDHRITEVLPTTWADGETPAMVPAVGAAVIGVQARTADELVMRLLDELNDPGTARHITAERTMLHMLRGHCNSPIAGHAHTTADGQLSLFGMVFNRDGSRWVRSHGWGPTDDPASLGAWVAGDLLRQGARRLITATRR</sequence>
<accession>A0ABN1CJT1</accession>
<evidence type="ECO:0000256" key="2">
    <source>
        <dbReference type="ARBA" id="ARBA00002869"/>
    </source>
</evidence>
<comment type="catalytic activity">
    <reaction evidence="7">
        <text>4 porphobilinogen + H2O = hydroxymethylbilane + 4 NH4(+)</text>
        <dbReference type="Rhea" id="RHEA:13185"/>
        <dbReference type="ChEBI" id="CHEBI:15377"/>
        <dbReference type="ChEBI" id="CHEBI:28938"/>
        <dbReference type="ChEBI" id="CHEBI:57845"/>
        <dbReference type="ChEBI" id="CHEBI:58126"/>
        <dbReference type="EC" id="2.5.1.61"/>
    </reaction>
</comment>
<comment type="cofactor">
    <cofactor evidence="1">
        <name>dipyrromethane</name>
        <dbReference type="ChEBI" id="CHEBI:60342"/>
    </cofactor>
</comment>